<dbReference type="Pfam" id="PF13302">
    <property type="entry name" value="Acetyltransf_3"/>
    <property type="match status" value="4"/>
</dbReference>
<feature type="domain" description="N-acetyltransferase" evidence="1">
    <location>
        <begin position="586"/>
        <end position="757"/>
    </location>
</feature>
<dbReference type="PANTHER" id="PTHR43441:SF10">
    <property type="entry name" value="ACETYLTRANSFERASE"/>
    <property type="match status" value="1"/>
</dbReference>
<sequence length="765" mass="83925">MSSAWPALVPILSDEHVRLRPHGPADVPRIVEQANDPRSRRWTTVPMPYDASHGRAFLEIVRAGWDSGERRFWAIEVDGAFAGTVNYTRRVPGTAEIGFGLHPDARGRSVATRAVRLVLEHAFAHDGVRTMTWRAAAGNLASWQAAWANGFVQHGTWPAMHANGAGQVEDLWIASVRAGDPRRPRRPWWEAADLEGERVRLRPWRPEDAPTTWPDEQAELYNEGMAPTPENFADWRSSRLHRMSVGQGVFWCIADAGTDQALGGIQVQRLDVDFTRGTGLIGYWLHPHARGRGALQDALELLVPHAFAARTDDAGRSGLGLHRLQAGTDEDNRASQRVLRRAGFRECATERAVIAHEDRPPTGALTFELLDTDDRVAQTVEPAIVPVLETGSLRLRPWTPHDRPSGERDLDRDSLRFMPAGAQPTAGTYDAWFARGERQRDRGTVVKWCIADRATDAPLGAVMVFGIGAGAPGDAELGYWLYADARGRGHLREAIPAVLDHAFAPLAKDGLGLRRLRAVTDLENVASQRLLERHGFHRWGESHGSFARADASVADAAHFELLADGRASLAPAGGVLVVPVLDGERARLRPWRDEDVPRIVQWCADATTRHWLAGLPDPYTDDAARAYVRLMRRAAASGTTLGWCIADPRTDLAVGSVSVMDLRGEDRTAGEVGYWIHPDARGTGVATEAVGLALSHAFTSTEDCGLGRRRLRLNVAAGNDASAAIARRHGFTHVGTDRLAEPLGDGSYADLLRFDLLQAEWSDRS</sequence>
<name>A0ABT6C3M1_9MICO</name>
<dbReference type="InterPro" id="IPR051908">
    <property type="entry name" value="Ribosomal_N-acetyltransferase"/>
</dbReference>
<dbReference type="Proteomes" id="UP001528912">
    <property type="component" value="Unassembled WGS sequence"/>
</dbReference>
<proteinExistence type="predicted"/>
<comment type="caution">
    <text evidence="2">The sequence shown here is derived from an EMBL/GenBank/DDBJ whole genome shotgun (WGS) entry which is preliminary data.</text>
</comment>
<dbReference type="InterPro" id="IPR016181">
    <property type="entry name" value="Acyl_CoA_acyltransferase"/>
</dbReference>
<dbReference type="PROSITE" id="PS51186">
    <property type="entry name" value="GNAT"/>
    <property type="match status" value="4"/>
</dbReference>
<accession>A0ABT6C3M1</accession>
<evidence type="ECO:0000313" key="3">
    <source>
        <dbReference type="Proteomes" id="UP001528912"/>
    </source>
</evidence>
<dbReference type="RefSeq" id="WP_277190697.1">
    <property type="nucleotide sequence ID" value="NZ_JAROAV010000006.1"/>
</dbReference>
<protein>
    <submittedName>
        <fullName evidence="2">GNAT family N-acetyltransferase</fullName>
    </submittedName>
</protein>
<evidence type="ECO:0000313" key="2">
    <source>
        <dbReference type="EMBL" id="MDF8262902.1"/>
    </source>
</evidence>
<reference evidence="2 3" key="1">
    <citation type="submission" date="2023-03" db="EMBL/GenBank/DDBJ databases">
        <title>YIM 133296 draft genome.</title>
        <authorList>
            <person name="Xiong L."/>
        </authorList>
    </citation>
    <scope>NUCLEOTIDE SEQUENCE [LARGE SCALE GENOMIC DNA]</scope>
    <source>
        <strain evidence="2 3">YIM 133296</strain>
    </source>
</reference>
<feature type="domain" description="N-acetyltransferase" evidence="1">
    <location>
        <begin position="17"/>
        <end position="174"/>
    </location>
</feature>
<dbReference type="InterPro" id="IPR000182">
    <property type="entry name" value="GNAT_dom"/>
</dbReference>
<dbReference type="EMBL" id="JAROAV010000006">
    <property type="protein sequence ID" value="MDF8262902.1"/>
    <property type="molecule type" value="Genomic_DNA"/>
</dbReference>
<dbReference type="SUPFAM" id="SSF55729">
    <property type="entry name" value="Acyl-CoA N-acyltransferases (Nat)"/>
    <property type="match status" value="4"/>
</dbReference>
<feature type="domain" description="N-acetyltransferase" evidence="1">
    <location>
        <begin position="199"/>
        <end position="372"/>
    </location>
</feature>
<keyword evidence="3" id="KW-1185">Reference proteome</keyword>
<feature type="domain" description="N-acetyltransferase" evidence="1">
    <location>
        <begin position="393"/>
        <end position="564"/>
    </location>
</feature>
<gene>
    <name evidence="2" type="ORF">P4R38_01425</name>
</gene>
<evidence type="ECO:0000259" key="1">
    <source>
        <dbReference type="PROSITE" id="PS51186"/>
    </source>
</evidence>
<dbReference type="PANTHER" id="PTHR43441">
    <property type="entry name" value="RIBOSOMAL-PROTEIN-SERINE ACETYLTRANSFERASE"/>
    <property type="match status" value="1"/>
</dbReference>
<dbReference type="CDD" id="cd04301">
    <property type="entry name" value="NAT_SF"/>
    <property type="match status" value="1"/>
</dbReference>
<dbReference type="Gene3D" id="3.40.630.30">
    <property type="match status" value="4"/>
</dbReference>
<organism evidence="2 3">
    <name type="scientific">Luteipulveratus flavus</name>
    <dbReference type="NCBI Taxonomy" id="3031728"/>
    <lineage>
        <taxon>Bacteria</taxon>
        <taxon>Bacillati</taxon>
        <taxon>Actinomycetota</taxon>
        <taxon>Actinomycetes</taxon>
        <taxon>Micrococcales</taxon>
        <taxon>Dermacoccaceae</taxon>
        <taxon>Luteipulveratus</taxon>
    </lineage>
</organism>